<keyword evidence="2" id="KW-1185">Reference proteome</keyword>
<evidence type="ECO:0008006" key="3">
    <source>
        <dbReference type="Google" id="ProtNLM"/>
    </source>
</evidence>
<gene>
    <name evidence="1" type="ORF">GCM10023330_17390</name>
</gene>
<dbReference type="RefSeq" id="WP_345276565.1">
    <property type="nucleotide sequence ID" value="NZ_BAABJW010000002.1"/>
</dbReference>
<protein>
    <recommendedName>
        <fullName evidence="3">Lipoprotein</fullName>
    </recommendedName>
</protein>
<comment type="caution">
    <text evidence="1">The sequence shown here is derived from an EMBL/GenBank/DDBJ whole genome shotgun (WGS) entry which is preliminary data.</text>
</comment>
<dbReference type="Proteomes" id="UP001501433">
    <property type="component" value="Unassembled WGS sequence"/>
</dbReference>
<organism evidence="1 2">
    <name type="scientific">Litoribaculum gwangyangense</name>
    <dbReference type="NCBI Taxonomy" id="1130722"/>
    <lineage>
        <taxon>Bacteria</taxon>
        <taxon>Pseudomonadati</taxon>
        <taxon>Bacteroidota</taxon>
        <taxon>Flavobacteriia</taxon>
        <taxon>Flavobacteriales</taxon>
        <taxon>Flavobacteriaceae</taxon>
        <taxon>Litoribaculum</taxon>
    </lineage>
</organism>
<dbReference type="EMBL" id="BAABJW010000002">
    <property type="protein sequence ID" value="GAA4810756.1"/>
    <property type="molecule type" value="Genomic_DNA"/>
</dbReference>
<dbReference type="PROSITE" id="PS51257">
    <property type="entry name" value="PROKAR_LIPOPROTEIN"/>
    <property type="match status" value="1"/>
</dbReference>
<sequence length="169" mass="19875">MPKILFILLTLFLFSCDSKPDINNPKNWTYEFDYKIESKDSIKPIGRIEFRRTKSIKDKLREETYNEKWYPSMAFDIYNISDLKYCEEISRKLKMFSSCLDSHLGGDLIINYSYIFYNNSGCLNCAGSENDIDYCRPVTKKILSELNLTKKSTLKDLEKEIGKKLKRAK</sequence>
<proteinExistence type="predicted"/>
<accession>A0ABP9CI52</accession>
<evidence type="ECO:0000313" key="2">
    <source>
        <dbReference type="Proteomes" id="UP001501433"/>
    </source>
</evidence>
<name>A0ABP9CI52_9FLAO</name>
<evidence type="ECO:0000313" key="1">
    <source>
        <dbReference type="EMBL" id="GAA4810756.1"/>
    </source>
</evidence>
<reference evidence="2" key="1">
    <citation type="journal article" date="2019" name="Int. J. Syst. Evol. Microbiol.">
        <title>The Global Catalogue of Microorganisms (GCM) 10K type strain sequencing project: providing services to taxonomists for standard genome sequencing and annotation.</title>
        <authorList>
            <consortium name="The Broad Institute Genomics Platform"/>
            <consortium name="The Broad Institute Genome Sequencing Center for Infectious Disease"/>
            <person name="Wu L."/>
            <person name="Ma J."/>
        </authorList>
    </citation>
    <scope>NUCLEOTIDE SEQUENCE [LARGE SCALE GENOMIC DNA]</scope>
    <source>
        <strain evidence="2">JCM 18325</strain>
    </source>
</reference>